<dbReference type="GO" id="GO:0046872">
    <property type="term" value="F:metal ion binding"/>
    <property type="evidence" value="ECO:0007669"/>
    <property type="project" value="UniProtKB-KW"/>
</dbReference>
<feature type="region of interest" description="Disordered" evidence="9">
    <location>
        <begin position="154"/>
        <end position="214"/>
    </location>
</feature>
<evidence type="ECO:0000256" key="3">
    <source>
        <dbReference type="ARBA" id="ARBA00022679"/>
    </source>
</evidence>
<dbReference type="InterPro" id="IPR003000">
    <property type="entry name" value="Sirtuin"/>
</dbReference>
<evidence type="ECO:0000256" key="5">
    <source>
        <dbReference type="ARBA" id="ARBA00022833"/>
    </source>
</evidence>
<dbReference type="InterPro" id="IPR026591">
    <property type="entry name" value="Sirtuin_cat_small_dom_sf"/>
</dbReference>
<dbReference type="InterPro" id="IPR050134">
    <property type="entry name" value="NAD-dep_sirtuin_deacylases"/>
</dbReference>
<comment type="cofactor">
    <cofactor evidence="1">
        <name>Zn(2+)</name>
        <dbReference type="ChEBI" id="CHEBI:29105"/>
    </cofactor>
</comment>
<keyword evidence="6" id="KW-0520">NAD</keyword>
<evidence type="ECO:0000256" key="4">
    <source>
        <dbReference type="ARBA" id="ARBA00022723"/>
    </source>
</evidence>
<keyword evidence="8" id="KW-0175">Coiled coil</keyword>
<evidence type="ECO:0000256" key="9">
    <source>
        <dbReference type="SAM" id="MobiDB-lite"/>
    </source>
</evidence>
<reference evidence="11 12" key="1">
    <citation type="submission" date="2013-12" db="EMBL/GenBank/DDBJ databases">
        <title>The Genome Sequence of Candida albicans P78048.</title>
        <authorList>
            <consortium name="The Broad Institute Genome Sequencing Platform"/>
            <consortium name="The Broad Institute Genome Sequencing Center for Infectious Disease"/>
            <person name="Cuomo C."/>
            <person name="Bennett R."/>
            <person name="Hirakawa M."/>
            <person name="Noverr M."/>
            <person name="Mitchell A."/>
            <person name="Young S.K."/>
            <person name="Zeng Q."/>
            <person name="Gargeya S."/>
            <person name="Fitzgerald M."/>
            <person name="Abouelleil A."/>
            <person name="Alvarado L."/>
            <person name="Berlin A.M."/>
            <person name="Chapman S.B."/>
            <person name="Dewar J."/>
            <person name="Goldberg J."/>
            <person name="Griggs A."/>
            <person name="Gujja S."/>
            <person name="Hansen M."/>
            <person name="Howarth C."/>
            <person name="Imamovic A."/>
            <person name="Larimer J."/>
            <person name="McCowan C."/>
            <person name="Murphy C."/>
            <person name="Pearson M."/>
            <person name="Priest M."/>
            <person name="Roberts A."/>
            <person name="Saif S."/>
            <person name="Shea T."/>
            <person name="Sykes S."/>
            <person name="Wortman J."/>
            <person name="Nusbaum C."/>
            <person name="Birren B."/>
        </authorList>
    </citation>
    <scope>NUCLEOTIDE SEQUENCE [LARGE SCALE GENOMIC DNA]</scope>
    <source>
        <strain evidence="11 12">P78048</strain>
    </source>
</reference>
<dbReference type="Proteomes" id="UP000030161">
    <property type="component" value="Unassembled WGS sequence"/>
</dbReference>
<evidence type="ECO:0000313" key="11">
    <source>
        <dbReference type="EMBL" id="KGR16001.1"/>
    </source>
</evidence>
<keyword evidence="5 7" id="KW-0862">Zinc</keyword>
<dbReference type="InterPro" id="IPR029035">
    <property type="entry name" value="DHS-like_NAD/FAD-binding_dom"/>
</dbReference>
<dbReference type="GO" id="GO:0046970">
    <property type="term" value="F:histone H4K16 deacetylase activity, NAD-dependent"/>
    <property type="evidence" value="ECO:0007669"/>
    <property type="project" value="TreeGrafter"/>
</dbReference>
<evidence type="ECO:0000256" key="7">
    <source>
        <dbReference type="PROSITE-ProRule" id="PRU00236"/>
    </source>
</evidence>
<dbReference type="PANTHER" id="PTHR11085:SF9">
    <property type="entry name" value="NAD-DEPENDENT PROTEIN DEACETYLASE SIRTUIN-1"/>
    <property type="match status" value="1"/>
</dbReference>
<evidence type="ECO:0000256" key="6">
    <source>
        <dbReference type="ARBA" id="ARBA00023027"/>
    </source>
</evidence>
<feature type="binding site" evidence="7">
    <location>
        <position position="359"/>
    </location>
    <ligand>
        <name>Zn(2+)</name>
        <dbReference type="ChEBI" id="CHEBI:29105"/>
    </ligand>
</feature>
<dbReference type="AlphaFoldDB" id="A0AB34PX83"/>
<feature type="active site" description="Proton acceptor" evidence="7">
    <location>
        <position position="348"/>
    </location>
</feature>
<protein>
    <submittedName>
        <fullName evidence="11">NAD-dependent histone deacetylase SIR2</fullName>
    </submittedName>
</protein>
<dbReference type="PROSITE" id="PS50305">
    <property type="entry name" value="SIRTUIN"/>
    <property type="match status" value="1"/>
</dbReference>
<feature type="coiled-coil region" evidence="8">
    <location>
        <begin position="316"/>
        <end position="343"/>
    </location>
</feature>
<name>A0AB34PX83_CANAX</name>
<feature type="compositionally biased region" description="Acidic residues" evidence="9">
    <location>
        <begin position="187"/>
        <end position="208"/>
    </location>
</feature>
<dbReference type="EMBL" id="AJIX01000010">
    <property type="protein sequence ID" value="KGR16001.1"/>
    <property type="molecule type" value="Genomic_DNA"/>
</dbReference>
<keyword evidence="4 7" id="KW-0479">Metal-binding</keyword>
<comment type="caution">
    <text evidence="11">The sequence shown here is derived from an EMBL/GenBank/DDBJ whole genome shotgun (WGS) entry which is preliminary data.</text>
</comment>
<feature type="binding site" evidence="7">
    <location>
        <position position="383"/>
    </location>
    <ligand>
        <name>Zn(2+)</name>
        <dbReference type="ChEBI" id="CHEBI:29105"/>
    </ligand>
</feature>
<dbReference type="Gene3D" id="3.40.50.1220">
    <property type="entry name" value="TPP-binding domain"/>
    <property type="match status" value="1"/>
</dbReference>
<accession>A0AB34PX83</accession>
<dbReference type="InterPro" id="IPR026590">
    <property type="entry name" value="Ssirtuin_cat_dom"/>
</dbReference>
<keyword evidence="3" id="KW-0808">Transferase</keyword>
<evidence type="ECO:0000256" key="2">
    <source>
        <dbReference type="ARBA" id="ARBA00006924"/>
    </source>
</evidence>
<gene>
    <name evidence="11" type="ORF">MG3_01595</name>
</gene>
<dbReference type="GO" id="GO:0070403">
    <property type="term" value="F:NAD+ binding"/>
    <property type="evidence" value="ECO:0007669"/>
    <property type="project" value="InterPro"/>
</dbReference>
<evidence type="ECO:0000256" key="1">
    <source>
        <dbReference type="ARBA" id="ARBA00001947"/>
    </source>
</evidence>
<feature type="binding site" evidence="7">
    <location>
        <position position="356"/>
    </location>
    <ligand>
        <name>Zn(2+)</name>
        <dbReference type="ChEBI" id="CHEBI:29105"/>
    </ligand>
</feature>
<evidence type="ECO:0000313" key="12">
    <source>
        <dbReference type="Proteomes" id="UP000030161"/>
    </source>
</evidence>
<feature type="domain" description="Deacetylase sirtuin-type" evidence="10">
    <location>
        <begin position="221"/>
        <end position="486"/>
    </location>
</feature>
<dbReference type="Pfam" id="PF02146">
    <property type="entry name" value="SIR2"/>
    <property type="match status" value="1"/>
</dbReference>
<organism evidence="11 12">
    <name type="scientific">Candida albicans P78048</name>
    <dbReference type="NCBI Taxonomy" id="1094989"/>
    <lineage>
        <taxon>Eukaryota</taxon>
        <taxon>Fungi</taxon>
        <taxon>Dikarya</taxon>
        <taxon>Ascomycota</taxon>
        <taxon>Saccharomycotina</taxon>
        <taxon>Pichiomycetes</taxon>
        <taxon>Debaryomycetaceae</taxon>
        <taxon>Candida/Lodderomyces clade</taxon>
        <taxon>Candida</taxon>
    </lineage>
</organism>
<dbReference type="SUPFAM" id="SSF52467">
    <property type="entry name" value="DHS-like NAD/FAD-binding domain"/>
    <property type="match status" value="1"/>
</dbReference>
<dbReference type="GO" id="GO:0005634">
    <property type="term" value="C:nucleus"/>
    <property type="evidence" value="ECO:0007669"/>
    <property type="project" value="TreeGrafter"/>
</dbReference>
<sequence length="519" mass="58246">MTTFWSQTINRQNGGVATATATATATAATTTPTAGGTGAGTTTSTKGMITPTPFNIDINNDLNDFDGKFIETFKPDLELQKKYRSFIQREGALSFLRTEITQSMSKRDICVLILNLGYPKKAVEDYPILTLKELAYILLKLMLTDSAQLEPKVEIDENDNKNDGTNNSDIDSDIDSNSDMDSQSESGELDDAMDVDDSLSENEDEYDQDMSTTTSKRTINMTPFKYKLPDLISDLSRAKKIMVVTGAGISTSLGIPDFRSFKGLYNQLSKLNLSDPQKVFDLQTFMREPGLFYTIAHLVLPPDGKFSLLHAFLKLLQDKHKLLRNYTQNIDNLEQRAGLKSEKLVQCHGSFAKAKCVSCQGIFAGEKIYNHIRRKQVPRCAICWKNTKQAPIHFGAIKPTITFFGEDLPERFHTLMDKDLQQIDLFLVIGTSLKVEPVASIIERVPYKVPKILINKDPIPNRGFNLQLLGLCDDVVSYLCKCLKWDIPHADFNNNDEFKLSKLKNGDWEIVKKSTSTKK</sequence>
<dbReference type="Gene3D" id="3.30.1600.10">
    <property type="entry name" value="SIR2/SIRT2 'Small Domain"/>
    <property type="match status" value="1"/>
</dbReference>
<evidence type="ECO:0000259" key="10">
    <source>
        <dbReference type="PROSITE" id="PS50305"/>
    </source>
</evidence>
<proteinExistence type="inferred from homology"/>
<feature type="binding site" evidence="7">
    <location>
        <position position="380"/>
    </location>
    <ligand>
        <name>Zn(2+)</name>
        <dbReference type="ChEBI" id="CHEBI:29105"/>
    </ligand>
</feature>
<comment type="similarity">
    <text evidence="2">Belongs to the sirtuin family. Class I subfamily.</text>
</comment>
<evidence type="ECO:0000256" key="8">
    <source>
        <dbReference type="SAM" id="Coils"/>
    </source>
</evidence>
<dbReference type="PANTHER" id="PTHR11085">
    <property type="entry name" value="NAD-DEPENDENT PROTEIN DEACYLASE SIRTUIN-5, MITOCHONDRIAL-RELATED"/>
    <property type="match status" value="1"/>
</dbReference>